<protein>
    <recommendedName>
        <fullName evidence="1">HD/PDEase domain-containing protein</fullName>
    </recommendedName>
</protein>
<dbReference type="AlphaFoldDB" id="A0A366HJI2"/>
<dbReference type="CDD" id="cd00077">
    <property type="entry name" value="HDc"/>
    <property type="match status" value="1"/>
</dbReference>
<organism evidence="2 3">
    <name type="scientific">Roseimicrobium gellanilyticum</name>
    <dbReference type="NCBI Taxonomy" id="748857"/>
    <lineage>
        <taxon>Bacteria</taxon>
        <taxon>Pseudomonadati</taxon>
        <taxon>Verrucomicrobiota</taxon>
        <taxon>Verrucomicrobiia</taxon>
        <taxon>Verrucomicrobiales</taxon>
        <taxon>Verrucomicrobiaceae</taxon>
        <taxon>Roseimicrobium</taxon>
    </lineage>
</organism>
<evidence type="ECO:0000313" key="3">
    <source>
        <dbReference type="Proteomes" id="UP000253426"/>
    </source>
</evidence>
<dbReference type="SMART" id="SM00471">
    <property type="entry name" value="HDc"/>
    <property type="match status" value="1"/>
</dbReference>
<proteinExistence type="predicted"/>
<gene>
    <name evidence="2" type="ORF">DES53_106234</name>
</gene>
<feature type="domain" description="HD/PDEase" evidence="1">
    <location>
        <begin position="92"/>
        <end position="274"/>
    </location>
</feature>
<evidence type="ECO:0000313" key="2">
    <source>
        <dbReference type="EMBL" id="RBP42525.1"/>
    </source>
</evidence>
<dbReference type="InterPro" id="IPR003607">
    <property type="entry name" value="HD/PDEase_dom"/>
</dbReference>
<dbReference type="InterPro" id="IPR050135">
    <property type="entry name" value="dGTPase-like"/>
</dbReference>
<evidence type="ECO:0000259" key="1">
    <source>
        <dbReference type="SMART" id="SM00471"/>
    </source>
</evidence>
<dbReference type="SUPFAM" id="SSF109604">
    <property type="entry name" value="HD-domain/PDEase-like"/>
    <property type="match status" value="1"/>
</dbReference>
<dbReference type="Proteomes" id="UP000253426">
    <property type="component" value="Unassembled WGS sequence"/>
</dbReference>
<dbReference type="RefSeq" id="WP_113959649.1">
    <property type="nucleotide sequence ID" value="NZ_QNRR01000006.1"/>
</dbReference>
<reference evidence="2 3" key="1">
    <citation type="submission" date="2018-06" db="EMBL/GenBank/DDBJ databases">
        <title>Genomic Encyclopedia of Type Strains, Phase IV (KMG-IV): sequencing the most valuable type-strain genomes for metagenomic binning, comparative biology and taxonomic classification.</title>
        <authorList>
            <person name="Goeker M."/>
        </authorList>
    </citation>
    <scope>NUCLEOTIDE SEQUENCE [LARGE SCALE GENOMIC DNA]</scope>
    <source>
        <strain evidence="2 3">DSM 25532</strain>
    </source>
</reference>
<dbReference type="GO" id="GO:0006203">
    <property type="term" value="P:dGTP catabolic process"/>
    <property type="evidence" value="ECO:0007669"/>
    <property type="project" value="TreeGrafter"/>
</dbReference>
<accession>A0A366HJI2</accession>
<dbReference type="OrthoDB" id="9803619at2"/>
<keyword evidence="3" id="KW-1185">Reference proteome</keyword>
<dbReference type="PANTHER" id="PTHR11373:SF4">
    <property type="entry name" value="DEOXYNUCLEOSIDE TRIPHOSPHATE TRIPHOSPHOHYDROLASE SAMHD1"/>
    <property type="match status" value="1"/>
</dbReference>
<dbReference type="Gene3D" id="1.10.3210.10">
    <property type="entry name" value="Hypothetical protein af1432"/>
    <property type="match status" value="1"/>
</dbReference>
<dbReference type="EMBL" id="QNRR01000006">
    <property type="protein sequence ID" value="RBP42525.1"/>
    <property type="molecule type" value="Genomic_DNA"/>
</dbReference>
<sequence length="936" mass="105137">MEQIELLSELQTSRPLAQFWQGVSKFVAYHLEPVAGLSEEAFDSYGGKSISDPIVGYSHLLPWEVAIVDTRLFQRLRGITQLGLAKLVYPALAYSRFEHTLGVLARSMEMVNRLKYIDSVAKYPKMPVGATIDDFLTPVRLAALFHDIGHCLFSHVSERILWNLQGSDRYPSSQQILKEFQTFFRRPKMLAPAEVLSIAILTCEPMRSFLRKLDIKEGGRDNIIARWVCDAAHFIAGMPVPGRPNTVFLAQVISGGLDADKLDYMPREAHYANLPLSVDLGRIIDKINVFECKGESLPEGLRHLKECFDDQGLLVFGMSKGGQFAFEEFCLARVSLYDKIYLHQKVRAAEAQLGSYLARIPSKVREYDQLHSWLWLSESGVAQPDSLLPREVKVESYKEMEIKYSDFGVTKLRDRALVRRAFAFGPSNSLSDPLPSTDQHTAPTRSMSLFQVMKNGADGYTLLILAELRKIVAALDASTPIHEDDLRDILLDVPEYERVQQGQNSLYIEHPASLPIRWTLPIDQVVHYYLQNRALGYLFAPSQLCALVLLAAERVIWDEFALQYAQEGYVASSVISNAERIRQQLDKNNYYVGARRLKPLSPFLKLMATNEKIASITAKLRAFCPPGKLPVTVADVTAFVGQFPQELQPSALMLCDRFEIVYPIQVGKLVSEVFHDASDQLSGKVAIVPLGNLADSANHLIYSWKNNADEKIRTVGNKVTMLADSVVRTSETIILFDDNINSGYQALNILAEWLEVDLPENVKLAEHHVDPLGKVAQKRLKQINLIFVFGVGREQSEQEFRAALHLVGVDSDRVKVTMGRCLRSEERILSGSGSILEEAKRLQLKSYLSKVGAQILLPDVYEAAAPGEKELMRNAAKRRALGDHETEGTILFPYNTPSMTIAAFWCTGMFEGQKWIPLFERRRNIRLDGAVVGESS</sequence>
<dbReference type="PANTHER" id="PTHR11373">
    <property type="entry name" value="DEOXYNUCLEOSIDE TRIPHOSPHATE TRIPHOSPHOHYDROLASE"/>
    <property type="match status" value="1"/>
</dbReference>
<comment type="caution">
    <text evidence="2">The sequence shown here is derived from an EMBL/GenBank/DDBJ whole genome shotgun (WGS) entry which is preliminary data.</text>
</comment>
<name>A0A366HJI2_9BACT</name>
<dbReference type="Pfam" id="PF24390">
    <property type="entry name" value="PRTase-CE"/>
    <property type="match status" value="1"/>
</dbReference>
<dbReference type="Pfam" id="PF01966">
    <property type="entry name" value="HD"/>
    <property type="match status" value="1"/>
</dbReference>
<dbReference type="GO" id="GO:0008832">
    <property type="term" value="F:dGTPase activity"/>
    <property type="evidence" value="ECO:0007669"/>
    <property type="project" value="TreeGrafter"/>
</dbReference>
<dbReference type="InterPro" id="IPR056920">
    <property type="entry name" value="PRTase-CE"/>
</dbReference>
<dbReference type="InterPro" id="IPR006674">
    <property type="entry name" value="HD_domain"/>
</dbReference>